<dbReference type="RefSeq" id="XP_012941411.1">
    <property type="nucleotide sequence ID" value="XM_013085957.1"/>
</dbReference>
<dbReference type="GeneID" id="106012589"/>
<dbReference type="InterPro" id="IPR036691">
    <property type="entry name" value="Endo/exonu/phosph_ase_sf"/>
</dbReference>
<evidence type="ECO:0000313" key="4">
    <source>
        <dbReference type="RefSeq" id="XP_012941411.1"/>
    </source>
</evidence>
<dbReference type="PANTHER" id="PTHR36688:SF2">
    <property type="entry name" value="ENDONUCLEASE_EXONUCLEASE_PHOSPHATASE DOMAIN-CONTAINING PROTEIN"/>
    <property type="match status" value="1"/>
</dbReference>
<keyword evidence="3" id="KW-1185">Reference proteome</keyword>
<proteinExistence type="predicted"/>
<dbReference type="Gene3D" id="3.60.10.10">
    <property type="entry name" value="Endonuclease/exonuclease/phosphatase"/>
    <property type="match status" value="1"/>
</dbReference>
<dbReference type="InterPro" id="IPR052560">
    <property type="entry name" value="RdDP_mobile_element"/>
</dbReference>
<accession>A0ABM1A5V1</accession>
<dbReference type="PANTHER" id="PTHR36688">
    <property type="entry name" value="ENDO/EXONUCLEASE/PHOSPHATASE DOMAIN-CONTAINING PROTEIN"/>
    <property type="match status" value="1"/>
</dbReference>
<dbReference type="SUPFAM" id="SSF56219">
    <property type="entry name" value="DNase I-like"/>
    <property type="match status" value="1"/>
</dbReference>
<organism evidence="3 4">
    <name type="scientific">Aplysia californica</name>
    <name type="common">California sea hare</name>
    <dbReference type="NCBI Taxonomy" id="6500"/>
    <lineage>
        <taxon>Eukaryota</taxon>
        <taxon>Metazoa</taxon>
        <taxon>Spiralia</taxon>
        <taxon>Lophotrochozoa</taxon>
        <taxon>Mollusca</taxon>
        <taxon>Gastropoda</taxon>
        <taxon>Heterobranchia</taxon>
        <taxon>Euthyneura</taxon>
        <taxon>Tectipleura</taxon>
        <taxon>Aplysiida</taxon>
        <taxon>Aplysioidea</taxon>
        <taxon>Aplysiidae</taxon>
        <taxon>Aplysia</taxon>
    </lineage>
</organism>
<evidence type="ECO:0000256" key="1">
    <source>
        <dbReference type="SAM" id="MobiDB-lite"/>
    </source>
</evidence>
<evidence type="ECO:0000313" key="3">
    <source>
        <dbReference type="Proteomes" id="UP000694888"/>
    </source>
</evidence>
<feature type="domain" description="Endonuclease/exonuclease/phosphatase" evidence="2">
    <location>
        <begin position="95"/>
        <end position="205"/>
    </location>
</feature>
<evidence type="ECO:0000259" key="2">
    <source>
        <dbReference type="Pfam" id="PF14529"/>
    </source>
</evidence>
<dbReference type="Proteomes" id="UP000694888">
    <property type="component" value="Unplaced"/>
</dbReference>
<dbReference type="Pfam" id="PF14529">
    <property type="entry name" value="Exo_endo_phos_2"/>
    <property type="match status" value="1"/>
</dbReference>
<feature type="region of interest" description="Disordered" evidence="1">
    <location>
        <begin position="327"/>
        <end position="350"/>
    </location>
</feature>
<dbReference type="InterPro" id="IPR005135">
    <property type="entry name" value="Endo/exonuclease/phosphatase"/>
</dbReference>
<sequence length="350" mass="40755">MHWNAEGISNKKTELENFLKDNEIHISCIQETHLQEEASFKVRGYQCFRNDRQGRKIGGVLTRVRNNLNTVEIKKYTGEAEYIHNRITTSRGNLDLVNYYCPNDKNLVLETIEVPDTDFIIAGDFNSQSQSWGYNRLDRRGEEIEAWQDENHLLLVNDPLDQPTFYSRAWHSTTTPDLALCTENLHRHLSRTVETQLGGSDHRPVLLTIVESLPEDSPKRPRWNYKKADWRLFRIRTNELTKNIAVFDKNINNAITEFNENILKSAKETIPRGVRKNYTPYWTPELQKTHNDLIKAREQAETHPGIENNNKLQRCKAHYLKTKLDAPGKAGETKRTNLTWKRTPQNYGGL</sequence>
<reference evidence="4" key="1">
    <citation type="submission" date="2025-08" db="UniProtKB">
        <authorList>
            <consortium name="RefSeq"/>
        </authorList>
    </citation>
    <scope>IDENTIFICATION</scope>
</reference>
<feature type="compositionally biased region" description="Polar residues" evidence="1">
    <location>
        <begin position="336"/>
        <end position="350"/>
    </location>
</feature>
<gene>
    <name evidence="4" type="primary">LOC106012589</name>
</gene>
<protein>
    <submittedName>
        <fullName evidence="4">Uncharacterized protein LOC106012589</fullName>
    </submittedName>
</protein>
<name>A0ABM1A5V1_APLCA</name>